<evidence type="ECO:0000256" key="5">
    <source>
        <dbReference type="ARBA" id="ARBA00023268"/>
    </source>
</evidence>
<dbReference type="GO" id="GO:0008270">
    <property type="term" value="F:zinc ion binding"/>
    <property type="evidence" value="ECO:0007669"/>
    <property type="project" value="InterPro"/>
</dbReference>
<dbReference type="Pfam" id="PF02801">
    <property type="entry name" value="Ketoacyl-synt_C"/>
    <property type="match status" value="1"/>
</dbReference>
<dbReference type="InterPro" id="IPR036291">
    <property type="entry name" value="NAD(P)-bd_dom_sf"/>
</dbReference>
<dbReference type="Gene3D" id="1.10.1200.10">
    <property type="entry name" value="ACP-like"/>
    <property type="match status" value="1"/>
</dbReference>
<evidence type="ECO:0000256" key="2">
    <source>
        <dbReference type="ARBA" id="ARBA00022553"/>
    </source>
</evidence>
<feature type="domain" description="Ketosynthase family 3 (KS3)" evidence="9">
    <location>
        <begin position="8"/>
        <end position="440"/>
    </location>
</feature>
<dbReference type="Pfam" id="PF21089">
    <property type="entry name" value="PKS_DH_N"/>
    <property type="match status" value="1"/>
</dbReference>
<dbReference type="PROSITE" id="PS52019">
    <property type="entry name" value="PKS_MFAS_DH"/>
    <property type="match status" value="1"/>
</dbReference>
<dbReference type="InterPro" id="IPR020843">
    <property type="entry name" value="ER"/>
</dbReference>
<evidence type="ECO:0000256" key="4">
    <source>
        <dbReference type="ARBA" id="ARBA00023002"/>
    </source>
</evidence>
<reference evidence="11" key="2">
    <citation type="submission" date="2023-05" db="EMBL/GenBank/DDBJ databases">
        <authorList>
            <consortium name="Lawrence Berkeley National Laboratory"/>
            <person name="Steindorff A."/>
            <person name="Hensen N."/>
            <person name="Bonometti L."/>
            <person name="Westerberg I."/>
            <person name="Brannstrom I.O."/>
            <person name="Guillou S."/>
            <person name="Cros-Aarteil S."/>
            <person name="Calhoun S."/>
            <person name="Haridas S."/>
            <person name="Kuo A."/>
            <person name="Mondo S."/>
            <person name="Pangilinan J."/>
            <person name="Riley R."/>
            <person name="Labutti K."/>
            <person name="Andreopoulos B."/>
            <person name="Lipzen A."/>
            <person name="Chen C."/>
            <person name="Yanf M."/>
            <person name="Daum C."/>
            <person name="Ng V."/>
            <person name="Clum A."/>
            <person name="Ohm R."/>
            <person name="Martin F."/>
            <person name="Silar P."/>
            <person name="Natvig D."/>
            <person name="Lalanne C."/>
            <person name="Gautier V."/>
            <person name="Ament-Velasquez S.L."/>
            <person name="Kruys A."/>
            <person name="Hutchinson M.I."/>
            <person name="Powell A.J."/>
            <person name="Barry K."/>
            <person name="Miller A.N."/>
            <person name="Grigoriev I.V."/>
            <person name="Debuchy R."/>
            <person name="Gladieux P."/>
            <person name="Thoren M.H."/>
            <person name="Johannesson H."/>
        </authorList>
    </citation>
    <scope>NUCLEOTIDE SEQUENCE</scope>
    <source>
        <strain evidence="11">PSN293</strain>
    </source>
</reference>
<dbReference type="GO" id="GO:0006633">
    <property type="term" value="P:fatty acid biosynthetic process"/>
    <property type="evidence" value="ECO:0007669"/>
    <property type="project" value="TreeGrafter"/>
</dbReference>
<dbReference type="Gene3D" id="3.10.129.110">
    <property type="entry name" value="Polyketide synthase dehydratase"/>
    <property type="match status" value="1"/>
</dbReference>
<proteinExistence type="predicted"/>
<feature type="region of interest" description="N-terminal hotdog fold" evidence="6">
    <location>
        <begin position="998"/>
        <end position="1148"/>
    </location>
</feature>
<dbReference type="InterPro" id="IPR049552">
    <property type="entry name" value="PKS_DH_N"/>
</dbReference>
<dbReference type="Pfam" id="PF00109">
    <property type="entry name" value="ketoacyl-synt"/>
    <property type="match status" value="1"/>
</dbReference>
<dbReference type="InterPro" id="IPR049900">
    <property type="entry name" value="PKS_mFAS_DH"/>
</dbReference>
<dbReference type="GO" id="GO:0004312">
    <property type="term" value="F:fatty acid synthase activity"/>
    <property type="evidence" value="ECO:0007669"/>
    <property type="project" value="TreeGrafter"/>
</dbReference>
<dbReference type="Pfam" id="PF00550">
    <property type="entry name" value="PP-binding"/>
    <property type="match status" value="1"/>
</dbReference>
<feature type="active site" description="Proton acceptor; for dehydratase activity" evidence="6">
    <location>
        <position position="1030"/>
    </location>
</feature>
<dbReference type="SUPFAM" id="SSF53901">
    <property type="entry name" value="Thiolase-like"/>
    <property type="match status" value="1"/>
</dbReference>
<dbReference type="InterPro" id="IPR020806">
    <property type="entry name" value="PKS_PP-bd"/>
</dbReference>
<dbReference type="InterPro" id="IPR014043">
    <property type="entry name" value="Acyl_transferase_dom"/>
</dbReference>
<dbReference type="InterPro" id="IPR020807">
    <property type="entry name" value="PKS_DH"/>
</dbReference>
<evidence type="ECO:0000313" key="12">
    <source>
        <dbReference type="Proteomes" id="UP001301769"/>
    </source>
</evidence>
<evidence type="ECO:0000256" key="3">
    <source>
        <dbReference type="ARBA" id="ARBA00022679"/>
    </source>
</evidence>
<dbReference type="SUPFAM" id="SSF52151">
    <property type="entry name" value="FabD/lysophospholipase-like"/>
    <property type="match status" value="1"/>
</dbReference>
<dbReference type="Gene3D" id="3.40.47.10">
    <property type="match status" value="1"/>
</dbReference>
<keyword evidence="12" id="KW-1185">Reference proteome</keyword>
<dbReference type="CDD" id="cd00833">
    <property type="entry name" value="PKS"/>
    <property type="match status" value="1"/>
</dbReference>
<dbReference type="SMART" id="SM00829">
    <property type="entry name" value="PKS_ER"/>
    <property type="match status" value="1"/>
</dbReference>
<dbReference type="GO" id="GO:0044550">
    <property type="term" value="P:secondary metabolite biosynthetic process"/>
    <property type="evidence" value="ECO:0007669"/>
    <property type="project" value="TreeGrafter"/>
</dbReference>
<dbReference type="InterPro" id="IPR014031">
    <property type="entry name" value="Ketoacyl_synth_C"/>
</dbReference>
<dbReference type="CDD" id="cd05195">
    <property type="entry name" value="enoyl_red"/>
    <property type="match status" value="1"/>
</dbReference>
<reference evidence="11" key="1">
    <citation type="journal article" date="2023" name="Mol. Phylogenet. Evol.">
        <title>Genome-scale phylogeny and comparative genomics of the fungal order Sordariales.</title>
        <authorList>
            <person name="Hensen N."/>
            <person name="Bonometti L."/>
            <person name="Westerberg I."/>
            <person name="Brannstrom I.O."/>
            <person name="Guillou S."/>
            <person name="Cros-Aarteil S."/>
            <person name="Calhoun S."/>
            <person name="Haridas S."/>
            <person name="Kuo A."/>
            <person name="Mondo S."/>
            <person name="Pangilinan J."/>
            <person name="Riley R."/>
            <person name="LaButti K."/>
            <person name="Andreopoulos B."/>
            <person name="Lipzen A."/>
            <person name="Chen C."/>
            <person name="Yan M."/>
            <person name="Daum C."/>
            <person name="Ng V."/>
            <person name="Clum A."/>
            <person name="Steindorff A."/>
            <person name="Ohm R.A."/>
            <person name="Martin F."/>
            <person name="Silar P."/>
            <person name="Natvig D.O."/>
            <person name="Lalanne C."/>
            <person name="Gautier V."/>
            <person name="Ament-Velasquez S.L."/>
            <person name="Kruys A."/>
            <person name="Hutchinson M.I."/>
            <person name="Powell A.J."/>
            <person name="Barry K."/>
            <person name="Miller A.N."/>
            <person name="Grigoriev I.V."/>
            <person name="Debuchy R."/>
            <person name="Gladieux P."/>
            <person name="Hiltunen Thoren M."/>
            <person name="Johannesson H."/>
        </authorList>
    </citation>
    <scope>NUCLEOTIDE SEQUENCE</scope>
    <source>
        <strain evidence="11">PSN293</strain>
    </source>
</reference>
<keyword evidence="3" id="KW-0808">Transferase</keyword>
<dbReference type="SMART" id="SM00822">
    <property type="entry name" value="PKS_KR"/>
    <property type="match status" value="1"/>
</dbReference>
<dbReference type="Pfam" id="PF00698">
    <property type="entry name" value="Acyl_transf_1"/>
    <property type="match status" value="1"/>
</dbReference>
<keyword evidence="4" id="KW-0560">Oxidoreductase</keyword>
<accession>A0AAN6Y8H5</accession>
<feature type="compositionally biased region" description="Polar residues" evidence="7">
    <location>
        <begin position="1562"/>
        <end position="1571"/>
    </location>
</feature>
<feature type="compositionally biased region" description="Low complexity" evidence="7">
    <location>
        <begin position="1541"/>
        <end position="1550"/>
    </location>
</feature>
<dbReference type="InterPro" id="IPR001227">
    <property type="entry name" value="Ac_transferase_dom_sf"/>
</dbReference>
<dbReference type="FunFam" id="3.40.50.720:FF:000209">
    <property type="entry name" value="Polyketide synthase Pks12"/>
    <property type="match status" value="1"/>
</dbReference>
<dbReference type="InterPro" id="IPR011032">
    <property type="entry name" value="GroES-like_sf"/>
</dbReference>
<dbReference type="Pfam" id="PF16197">
    <property type="entry name" value="KAsynt_C_assoc"/>
    <property type="match status" value="1"/>
</dbReference>
<dbReference type="SMART" id="SM00823">
    <property type="entry name" value="PKS_PP"/>
    <property type="match status" value="1"/>
</dbReference>
<dbReference type="SMART" id="SM00827">
    <property type="entry name" value="PKS_AT"/>
    <property type="match status" value="1"/>
</dbReference>
<dbReference type="InterPro" id="IPR020841">
    <property type="entry name" value="PKS_Beta-ketoAc_synthase_dom"/>
</dbReference>
<dbReference type="SMART" id="SM00826">
    <property type="entry name" value="PKS_DH"/>
    <property type="match status" value="1"/>
</dbReference>
<sequence>MAESNVGQEPLAIVGVACRLPGGATTPSKLWDFLEEGRIAPNTVPASRFRLSGHWDGSHKPGTMRPAGGMFLSEDDVDLTAFDASFFEIAGAEAVATDPNQRQMLEVVYEGLESAGIPMDAINGKPVAVFAASFAVDYADIHARNPEDKPGNTGLGVGRAILANRLSWFYNLKGPSVTVDTACSGSLIALDMATRTLRSGEVDMAIVAASNLYMSPEHVIDDALVGQAHSPTGLCHSFDAAADGYVKAEAVSCLILKRLASALRDGDPIRAVLRGVAINANGRTNGIGSPSSEAQAAAIRKAYANAGITNLNDTQFLECHGTGTKAGDAIEVAGVAQAFASSRETEKPLIIGSIKSNMGHAEPAAGLSGLIKAILSLEHAMIPATPLFINPNPKIDFAGAMVRACRTIIPWPSPEAGKPRRASVNSFGYGGANGHAILEEARFWSHTPNHVDSIRGVDELPMMLDDDVAEESTGQRALKYYTLVLSANDAASLHGNIEALCNHLVNPRVQVSLHDLAYTLSQRRTHHWHRAFVSVGATSHQIQTVAANLKVSDFTAGKKAGRPLRIGFVFTGQGAQWPQMGRALLQAFPLTVRQTLKEMDEALQGLKACQPPSWSLLDELTQPRSAEHVRQPEFSQPLVTALQICLLGVLAKWGVKPSSVVGHSSGEIAAAYAAGLLDKRSAIKAAFFRGYAVKVVSQREQQKGLNLGMLAVGTDVDTVTPFLKSYADGEVSIACFNSPTSLTISGPKQDLAVLEKEIKAAGHFARLLQVDMAYHSPWMNAVGDEYRSLMESEFLIQEAVSSHSVSLVNSSDRNSFSGNGPMAALFSSLTGDELGENTNLMARPVDIEYWRSNLLSPVLFDRAVEAMLSQPDKKSPDMLIEIGPSGALSGPITQILKTKNGTEDVSYFPAWSRGPDAAALKSLFDVAGRLFANGSAELDLAAVNKPESGGDAASETNQTETPPRCIVDLPGYRWNHSVKYWHESIASKDWRFRPFVTHDLIGSKVLGTPWTSPTWYKRLELQNLPWLRDHTMGGHVLLPGAGFCIMAIEALYQKHTALDDLLESAMGGDNATNALKRVSDLAYGLRNVRFEHAMVVEEAKPVHVYLTLSRLARSSSEAGWHEFCISSTRDGVSVNHCVGQIRVLQQPLATVSNALEGDRILAPLQTPESFALWYKTQREVGMEFGPSFRRIQLLEAMPGLRECRALVNLNAPSSKHSPQSHYALHPAVMDSCLQALMAPNAANERSLVKEIQIPGIANEVILYPVSASVRQGLVHARSRYSGRGRLDQAKGIVGDVSLYDAETGAMLMQLNGLGYARLDADRKPDGHVFDTVVWKPDVDLLTLTQLTSSTFDFIPPGPMFSDQHGTFGTRGKSKLDILLDLVAHKRPLLHVLEVRLQVADEQTSDGDSQRDISSLWLTSDTTPSKQGCKQYDLACPNSDVLVALQNKYKAVEVARTEHVRFLVTGTLDEPSLGLGDKYDLVIVQLGVGVDAEQRQELRGRLASLLVASGGFVLMVRGSRTPMVDLEEMLWTGSFIDGAASSSAPSSSYSAEEGQPRMHSDGISDSSVSTEPPGTPGKAAEVGIPYGPSPGGLLYFNNIHLSEHYGQRVTGSKRLTAVVAHLSRDVSEATSYGTSKLLQALAAKEKGTTDSAKQHQWNILSSKDMSNIQSHCKTADVIIVLDELFTSLLTNPSPEQWTAIQAIFSTGRPILWLTAGGASGANPERSMAHGLVRVVRREMASLDEKETPRVVLDFDDATDPMLVSNATTTVLDLIAKTSDAANTNIELKVTVEPEYRVTKDGIIEIARLVPDANINEFRHTHLNDQVGRASLAATKLWENKNVIQLRGERVGTLDLQWCEVASSPEDRELPDGYIQVEVHAVGVNFKDVAAVMGIIPEDEHMIGCESSGIITRLGNNLPASKQHLKIGDRVVVQGWGNYVNRIQFIAECVHGPIPDWMSYDEAATIPLAYATAVRSLFHLADLQPGQSVLIHSAAGGVGIAAIQLAKYRNASQIFVTVSTEEKREFLATEFGIPREHMWSSRDSVFAAQIMALTDNKGVDVVLNSLTGDLLDASWRIVADGGTMVEIGKRDILDRHALAMEPFGRNCSFRAVDLSFSKSHATARLLGELMRETFELISAGHVGPVRPINRYGFDQVPAALASMRKGQHIGKLVISRMGKKDVEVPVRPLRRTLQLRGHDASYLIVGGIKGLCGSLALHMARHGARHIIVCSRSGLKDEDGASKRVIRGCREAYDCIVTVQQGDVCDADFVQRIFLSAQESGRPIAGILQGAMVLRDGAFEAMQAQDYQVAVSAKVQGTWNLHNTSLDFPLLDFFTLLSSVSGVVGNKGQANYAAANAFLDAFASYRRSVLGLPAHSLDLGAVEEVGYIAAQQQQEQDDKSNLADRFFRQPSGRSEWTALDEEALRFAFTVSILQQQANPISTASPQLVTGLAHPLPTTSSLRQDARFGYLFSNASDGDGNFGARTSLGNHDTALENPALQSYLTLRDTITTSMTIPTKDTQSALEKAAVAALAAQTSRILRLDKDSTIEVGKPLAAYGLDSLSAVELRGWIRTRLGVEVTTLDITNARSLVELGEKVIGKLIPS</sequence>
<dbReference type="EMBL" id="MU858098">
    <property type="protein sequence ID" value="KAK4214121.1"/>
    <property type="molecule type" value="Genomic_DNA"/>
</dbReference>
<dbReference type="Pfam" id="PF08240">
    <property type="entry name" value="ADH_N"/>
    <property type="match status" value="1"/>
</dbReference>
<dbReference type="InterPro" id="IPR016036">
    <property type="entry name" value="Malonyl_transacylase_ACP-bd"/>
</dbReference>
<dbReference type="SUPFAM" id="SSF50129">
    <property type="entry name" value="GroES-like"/>
    <property type="match status" value="1"/>
</dbReference>
<evidence type="ECO:0000259" key="8">
    <source>
        <dbReference type="PROSITE" id="PS50075"/>
    </source>
</evidence>
<feature type="region of interest" description="Disordered" evidence="7">
    <location>
        <begin position="1541"/>
        <end position="1576"/>
    </location>
</feature>
<dbReference type="PROSITE" id="PS00012">
    <property type="entry name" value="PHOSPHOPANTETHEINE"/>
    <property type="match status" value="1"/>
</dbReference>
<dbReference type="SUPFAM" id="SSF55048">
    <property type="entry name" value="Probable ACP-binding domain of malonyl-CoA ACP transacylase"/>
    <property type="match status" value="1"/>
</dbReference>
<keyword evidence="5" id="KW-0511">Multifunctional enzyme</keyword>
<evidence type="ECO:0000259" key="10">
    <source>
        <dbReference type="PROSITE" id="PS52019"/>
    </source>
</evidence>
<dbReference type="Pfam" id="PF13602">
    <property type="entry name" value="ADH_zinc_N_2"/>
    <property type="match status" value="1"/>
</dbReference>
<dbReference type="PANTHER" id="PTHR43775">
    <property type="entry name" value="FATTY ACID SYNTHASE"/>
    <property type="match status" value="1"/>
</dbReference>
<dbReference type="PROSITE" id="PS50075">
    <property type="entry name" value="CARRIER"/>
    <property type="match status" value="1"/>
</dbReference>
<dbReference type="PROSITE" id="PS01162">
    <property type="entry name" value="QOR_ZETA_CRYSTAL"/>
    <property type="match status" value="1"/>
</dbReference>
<dbReference type="InterPro" id="IPR002364">
    <property type="entry name" value="Quin_OxRdtase/zeta-crystal_CS"/>
</dbReference>
<feature type="domain" description="PKS/mFAS DH" evidence="10">
    <location>
        <begin position="998"/>
        <end position="1324"/>
    </location>
</feature>
<feature type="region of interest" description="C-terminal hotdog fold" evidence="6">
    <location>
        <begin position="1165"/>
        <end position="1324"/>
    </location>
</feature>
<evidence type="ECO:0000259" key="9">
    <source>
        <dbReference type="PROSITE" id="PS52004"/>
    </source>
</evidence>
<dbReference type="SUPFAM" id="SSF51735">
    <property type="entry name" value="NAD(P)-binding Rossmann-fold domains"/>
    <property type="match status" value="2"/>
</dbReference>
<dbReference type="InterPro" id="IPR050091">
    <property type="entry name" value="PKS_NRPS_Biosynth_Enz"/>
</dbReference>
<dbReference type="SMART" id="SM00825">
    <property type="entry name" value="PKS_KS"/>
    <property type="match status" value="1"/>
</dbReference>
<dbReference type="GO" id="GO:0016491">
    <property type="term" value="F:oxidoreductase activity"/>
    <property type="evidence" value="ECO:0007669"/>
    <property type="project" value="UniProtKB-KW"/>
</dbReference>
<dbReference type="PANTHER" id="PTHR43775:SF18">
    <property type="entry name" value="ENZYME, PUTATIVE (JCVI)-RELATED"/>
    <property type="match status" value="1"/>
</dbReference>
<name>A0AAN6Y8H5_9PEZI</name>
<dbReference type="InterPro" id="IPR014030">
    <property type="entry name" value="Ketoacyl_synth_N"/>
</dbReference>
<dbReference type="SUPFAM" id="SSF47336">
    <property type="entry name" value="ACP-like"/>
    <property type="match status" value="1"/>
</dbReference>
<dbReference type="Pfam" id="PF08659">
    <property type="entry name" value="KR"/>
    <property type="match status" value="1"/>
</dbReference>
<dbReference type="InterPro" id="IPR009081">
    <property type="entry name" value="PP-bd_ACP"/>
</dbReference>
<evidence type="ECO:0000256" key="7">
    <source>
        <dbReference type="SAM" id="MobiDB-lite"/>
    </source>
</evidence>
<dbReference type="Gene3D" id="3.40.366.10">
    <property type="entry name" value="Malonyl-Coenzyme A Acyl Carrier Protein, domain 2"/>
    <property type="match status" value="1"/>
</dbReference>
<dbReference type="PROSITE" id="PS52004">
    <property type="entry name" value="KS3_2"/>
    <property type="match status" value="1"/>
</dbReference>
<dbReference type="InterPro" id="IPR032821">
    <property type="entry name" value="PKS_assoc"/>
</dbReference>
<keyword evidence="2" id="KW-0597">Phosphoprotein</keyword>
<comment type="caution">
    <text evidence="11">The sequence shown here is derived from an EMBL/GenBank/DDBJ whole genome shotgun (WGS) entry which is preliminary data.</text>
</comment>
<evidence type="ECO:0000313" key="11">
    <source>
        <dbReference type="EMBL" id="KAK4214121.1"/>
    </source>
</evidence>
<dbReference type="Gene3D" id="3.40.50.720">
    <property type="entry name" value="NAD(P)-binding Rossmann-like Domain"/>
    <property type="match status" value="2"/>
</dbReference>
<dbReference type="GO" id="GO:1901336">
    <property type="term" value="P:lactone biosynthetic process"/>
    <property type="evidence" value="ECO:0007669"/>
    <property type="project" value="UniProtKB-ARBA"/>
</dbReference>
<evidence type="ECO:0000256" key="1">
    <source>
        <dbReference type="ARBA" id="ARBA00022450"/>
    </source>
</evidence>
<dbReference type="GO" id="GO:0031177">
    <property type="term" value="F:phosphopantetheine binding"/>
    <property type="evidence" value="ECO:0007669"/>
    <property type="project" value="InterPro"/>
</dbReference>
<dbReference type="InterPro" id="IPR036736">
    <property type="entry name" value="ACP-like_sf"/>
</dbReference>
<keyword evidence="1" id="KW-0596">Phosphopantetheine</keyword>
<dbReference type="InterPro" id="IPR006162">
    <property type="entry name" value="Ppantetheine_attach_site"/>
</dbReference>
<dbReference type="InterPro" id="IPR016035">
    <property type="entry name" value="Acyl_Trfase/lysoPLipase"/>
</dbReference>
<feature type="active site" description="Proton donor; for dehydratase activity" evidence="6">
    <location>
        <position position="1230"/>
    </location>
</feature>
<evidence type="ECO:0000256" key="6">
    <source>
        <dbReference type="PROSITE-ProRule" id="PRU01363"/>
    </source>
</evidence>
<dbReference type="Gene3D" id="3.90.180.10">
    <property type="entry name" value="Medium-chain alcohol dehydrogenases, catalytic domain"/>
    <property type="match status" value="1"/>
</dbReference>
<dbReference type="InterPro" id="IPR042104">
    <property type="entry name" value="PKS_dehydratase_sf"/>
</dbReference>
<dbReference type="InterPro" id="IPR013968">
    <property type="entry name" value="PKS_KR"/>
</dbReference>
<protein>
    <submittedName>
        <fullName evidence="11">Polyketide synthase</fullName>
    </submittedName>
</protein>
<dbReference type="Pfam" id="PF14765">
    <property type="entry name" value="PS-DH"/>
    <property type="match status" value="1"/>
</dbReference>
<feature type="domain" description="Carrier" evidence="8">
    <location>
        <begin position="2521"/>
        <end position="2599"/>
    </location>
</feature>
<dbReference type="InterPro" id="IPR049551">
    <property type="entry name" value="PKS_DH_C"/>
</dbReference>
<dbReference type="InterPro" id="IPR016039">
    <property type="entry name" value="Thiolase-like"/>
</dbReference>
<dbReference type="InterPro" id="IPR013154">
    <property type="entry name" value="ADH-like_N"/>
</dbReference>
<organism evidence="11 12">
    <name type="scientific">Rhypophila decipiens</name>
    <dbReference type="NCBI Taxonomy" id="261697"/>
    <lineage>
        <taxon>Eukaryota</taxon>
        <taxon>Fungi</taxon>
        <taxon>Dikarya</taxon>
        <taxon>Ascomycota</taxon>
        <taxon>Pezizomycotina</taxon>
        <taxon>Sordariomycetes</taxon>
        <taxon>Sordariomycetidae</taxon>
        <taxon>Sordariales</taxon>
        <taxon>Naviculisporaceae</taxon>
        <taxon>Rhypophila</taxon>
    </lineage>
</organism>
<gene>
    <name evidence="11" type="ORF">QBC37DRAFT_462440</name>
</gene>
<dbReference type="InterPro" id="IPR057326">
    <property type="entry name" value="KR_dom"/>
</dbReference>
<dbReference type="Proteomes" id="UP001301769">
    <property type="component" value="Unassembled WGS sequence"/>
</dbReference>